<protein>
    <submittedName>
        <fullName evidence="1">Uncharacterized protein</fullName>
    </submittedName>
</protein>
<accession>A0ACD3YP55</accession>
<gene>
    <name evidence="1" type="ORF">LCI18_001704</name>
</gene>
<evidence type="ECO:0000313" key="1">
    <source>
        <dbReference type="EMBL" id="UPK90769.1"/>
    </source>
</evidence>
<evidence type="ECO:0000313" key="2">
    <source>
        <dbReference type="Proteomes" id="UP000830768"/>
    </source>
</evidence>
<sequence length="376" mass="40390">MHHSGPEMSSQKSVPFPSLPCHRLRYDGPSPVHQFGQNLLSHAGNDPFTIRTWMKREDQATPMMCSGNKYRKLEYIIPDILTTPKVTTVVTEGGLQSNHAAQVSAVAAKLGLECVLLLNEESGGLVTCKNQAIFRSTGNFQIYKLLGADIKVYPGSYDKSAILGALRSEGGVPYWIPMGASTHPLGGLGYAACASEIKAQEETLRLPGSGRFDYIFLACGSGSTLGGLVAGFKRLEGDDETARASKVPRQLVGIMISHKSAFEKNVLDIAKTAGGLIGLDDDALTLDGIRLDLRFVGPGYGVFDQDTHHVLQRVARSEGVLMDPVYSGKAMRGMIHWIESGELQADALKVGHSPGSQVNVLFLHTGGQTVFSGYAS</sequence>
<dbReference type="Proteomes" id="UP000830768">
    <property type="component" value="Chromosome 2"/>
</dbReference>
<name>A0ACD3YP55_FUSSC</name>
<proteinExistence type="predicted"/>
<reference evidence="1" key="1">
    <citation type="submission" date="2021-11" db="EMBL/GenBank/DDBJ databases">
        <title>Fusarium solani-melongenae Genome sequencing and assembly.</title>
        <authorList>
            <person name="Xie S."/>
            <person name="Huang L."/>
            <person name="Zhang X."/>
        </authorList>
    </citation>
    <scope>NUCLEOTIDE SEQUENCE</scope>
    <source>
        <strain evidence="1">CRI 24-3</strain>
    </source>
</reference>
<dbReference type="EMBL" id="CP090031">
    <property type="protein sequence ID" value="UPK90769.1"/>
    <property type="molecule type" value="Genomic_DNA"/>
</dbReference>
<keyword evidence="2" id="KW-1185">Reference proteome</keyword>
<organism evidence="1 2">
    <name type="scientific">Fusarium solani subsp. cucurbitae</name>
    <name type="common">Neocosmosporum cucurbitae</name>
    <dbReference type="NCBI Taxonomy" id="2747967"/>
    <lineage>
        <taxon>Eukaryota</taxon>
        <taxon>Fungi</taxon>
        <taxon>Dikarya</taxon>
        <taxon>Ascomycota</taxon>
        <taxon>Pezizomycotina</taxon>
        <taxon>Sordariomycetes</taxon>
        <taxon>Hypocreomycetidae</taxon>
        <taxon>Hypocreales</taxon>
        <taxon>Nectriaceae</taxon>
        <taxon>Fusarium</taxon>
        <taxon>Fusarium solani species complex</taxon>
    </lineage>
</organism>